<sequence>MAVSFINKLALNKDFFIVQLRTIAFLTTLFPASVFSAPVTLILSNGDQLKGYLESRTEQSVVITHELLGQLTIANNKISQIRTDFEGLAQRTPVIEPMPLIDEPPESIAEAETEAEVVAEALTMTPEDNGFMGTGWLVGWDRRLDAGLAGSAGKSKNNKLNVAFIAELNNERTRINWRNAYYRSTSEGELSDHSFYSSINRDWLRPQSQWFSFAGGRLDLDEFRDWDYRVAGNAGLGYEFVDTENWLLLGRSGLGFSQTFGGDREDFTPEGLIGVETRWKINSTQRIAFANTLYPSLEDMGEYRNLTSLDWILDLNTLAGIALRVGLTNEYDSETESGINKNDFKYTVSLSWTM</sequence>
<dbReference type="RefSeq" id="WP_009727131.1">
    <property type="nucleotide sequence ID" value="NZ_APHR01000059.1"/>
</dbReference>
<gene>
    <name evidence="1" type="ORF">MPL1_10853</name>
</gene>
<evidence type="ECO:0000313" key="1">
    <source>
        <dbReference type="EMBL" id="EMR12325.1"/>
    </source>
</evidence>
<protein>
    <submittedName>
        <fullName evidence="1">Salt-induced outer membrane protein</fullName>
    </submittedName>
</protein>
<dbReference type="STRING" id="1286106.MPL1_10853"/>
<evidence type="ECO:0000313" key="2">
    <source>
        <dbReference type="Proteomes" id="UP000012019"/>
    </source>
</evidence>
<dbReference type="PATRIC" id="fig|1286106.3.peg.2172"/>
<keyword evidence="2" id="KW-1185">Reference proteome</keyword>
<comment type="caution">
    <text evidence="1">The sequence shown here is derived from an EMBL/GenBank/DDBJ whole genome shotgun (WGS) entry which is preliminary data.</text>
</comment>
<dbReference type="eggNOG" id="COG3137">
    <property type="taxonomic scope" value="Bacteria"/>
</dbReference>
<dbReference type="Pfam" id="PF04338">
    <property type="entry name" value="DUF481"/>
    <property type="match status" value="1"/>
</dbReference>
<proteinExistence type="predicted"/>
<dbReference type="InterPro" id="IPR007433">
    <property type="entry name" value="DUF481"/>
</dbReference>
<accession>M7PEL8</accession>
<name>M7PEL8_9GAMM</name>
<organism evidence="1 2">
    <name type="scientific">Methylophaga lonarensis MPL</name>
    <dbReference type="NCBI Taxonomy" id="1286106"/>
    <lineage>
        <taxon>Bacteria</taxon>
        <taxon>Pseudomonadati</taxon>
        <taxon>Pseudomonadota</taxon>
        <taxon>Gammaproteobacteria</taxon>
        <taxon>Thiotrichales</taxon>
        <taxon>Piscirickettsiaceae</taxon>
        <taxon>Methylophaga</taxon>
    </lineage>
</organism>
<dbReference type="OrthoDB" id="290317at2"/>
<dbReference type="Proteomes" id="UP000012019">
    <property type="component" value="Unassembled WGS sequence"/>
</dbReference>
<dbReference type="AlphaFoldDB" id="M7PEL8"/>
<dbReference type="EMBL" id="APHR01000059">
    <property type="protein sequence ID" value="EMR12325.1"/>
    <property type="molecule type" value="Genomic_DNA"/>
</dbReference>
<reference evidence="1 2" key="1">
    <citation type="journal article" date="2013" name="Genome Announc.">
        <title>Draft Genome Sequence of Methylophaga lonarensis MPLT, a Haloalkaliphilic (Non-Methane-Utilizing) Methylotroph.</title>
        <authorList>
            <person name="Shetty S.A."/>
            <person name="Marathe N.P."/>
            <person name="Munot H."/>
            <person name="Antony C.P."/>
            <person name="Dhotre D.P."/>
            <person name="Murrell J.C."/>
            <person name="Shouche Y.S."/>
        </authorList>
    </citation>
    <scope>NUCLEOTIDE SEQUENCE [LARGE SCALE GENOMIC DNA]</scope>
    <source>
        <strain evidence="1 2">MPL</strain>
    </source>
</reference>